<dbReference type="InterPro" id="IPR003399">
    <property type="entry name" value="Mce/MlaD"/>
</dbReference>
<protein>
    <submittedName>
        <fullName evidence="3">Mammalian cell entry protein</fullName>
    </submittedName>
</protein>
<reference evidence="3" key="1">
    <citation type="submission" date="2019-10" db="EMBL/GenBank/DDBJ databases">
        <title>Draft genome sequence of Panacibacter sp. KCS-6.</title>
        <authorList>
            <person name="Yim K.J."/>
        </authorList>
    </citation>
    <scope>NUCLEOTIDE SEQUENCE</scope>
    <source>
        <strain evidence="3">KCS-6</strain>
    </source>
</reference>
<keyword evidence="1" id="KW-0812">Transmembrane</keyword>
<organism evidence="3 4">
    <name type="scientific">Limnovirga soli</name>
    <dbReference type="NCBI Taxonomy" id="2656915"/>
    <lineage>
        <taxon>Bacteria</taxon>
        <taxon>Pseudomonadati</taxon>
        <taxon>Bacteroidota</taxon>
        <taxon>Chitinophagia</taxon>
        <taxon>Chitinophagales</taxon>
        <taxon>Chitinophagaceae</taxon>
        <taxon>Limnovirga</taxon>
    </lineage>
</organism>
<feature type="domain" description="Mce/MlaD" evidence="2">
    <location>
        <begin position="37"/>
        <end position="109"/>
    </location>
</feature>
<keyword evidence="1" id="KW-0472">Membrane</keyword>
<proteinExistence type="predicted"/>
<dbReference type="PANTHER" id="PTHR33371">
    <property type="entry name" value="INTERMEMBRANE PHOSPHOLIPID TRANSPORT SYSTEM BINDING PROTEIN MLAD-RELATED"/>
    <property type="match status" value="1"/>
</dbReference>
<evidence type="ECO:0000313" key="4">
    <source>
        <dbReference type="Proteomes" id="UP000598971"/>
    </source>
</evidence>
<name>A0A8J8FJN9_9BACT</name>
<dbReference type="AlphaFoldDB" id="A0A8J8FJN9"/>
<dbReference type="EMBL" id="WHPF01000016">
    <property type="protein sequence ID" value="NNV57569.1"/>
    <property type="molecule type" value="Genomic_DNA"/>
</dbReference>
<keyword evidence="1" id="KW-1133">Transmembrane helix</keyword>
<gene>
    <name evidence="3" type="ORF">GD597_19015</name>
</gene>
<evidence type="ECO:0000259" key="2">
    <source>
        <dbReference type="Pfam" id="PF02470"/>
    </source>
</evidence>
<dbReference type="RefSeq" id="WP_171609515.1">
    <property type="nucleotide sequence ID" value="NZ_WHPF01000016.1"/>
</dbReference>
<keyword evidence="4" id="KW-1185">Reference proteome</keyword>
<dbReference type="Proteomes" id="UP000598971">
    <property type="component" value="Unassembled WGS sequence"/>
</dbReference>
<evidence type="ECO:0000256" key="1">
    <source>
        <dbReference type="SAM" id="Phobius"/>
    </source>
</evidence>
<evidence type="ECO:0000313" key="3">
    <source>
        <dbReference type="EMBL" id="NNV57569.1"/>
    </source>
</evidence>
<sequence length="337" mass="36015">MKINNETKIGALTAVAITFLILGFNFLKGRSLFKTGTFIYAKYSDTKKLMPSNPVFINGFQIGSVYDIVAADNNISSVVVGVKLNGDYLIPDNSVAVIESSPLGSPAIVITTGNSTKYINNGDTITTSNNSGLLGELSGKITPVADQLKATLASLDTVLRNINTVLDPNTKGNLQSVIGNLNKVTASLVVSAAALPSMLNEQSGTLSKSLENVNSFTKNLADNNEKITNMMSNIEKTTDNLSKADIDGAVNSLKGTVEKLNDIMAKVNSTDGTLGALINDKQFYNNINNTIRSANVLMDDLRAHPKRYVNISVFGKKDKGGYLVEPLPLTDSTKTLK</sequence>
<dbReference type="Pfam" id="PF02470">
    <property type="entry name" value="MlaD"/>
    <property type="match status" value="1"/>
</dbReference>
<accession>A0A8J8FJN9</accession>
<dbReference type="InterPro" id="IPR052336">
    <property type="entry name" value="MlaD_Phospholipid_Transporter"/>
</dbReference>
<dbReference type="PANTHER" id="PTHR33371:SF4">
    <property type="entry name" value="INTERMEMBRANE PHOSPHOLIPID TRANSPORT SYSTEM BINDING PROTEIN MLAD"/>
    <property type="match status" value="1"/>
</dbReference>
<comment type="caution">
    <text evidence="3">The sequence shown here is derived from an EMBL/GenBank/DDBJ whole genome shotgun (WGS) entry which is preliminary data.</text>
</comment>
<feature type="transmembrane region" description="Helical" evidence="1">
    <location>
        <begin position="9"/>
        <end position="27"/>
    </location>
</feature>